<dbReference type="SUPFAM" id="SSF53756">
    <property type="entry name" value="UDP-Glycosyltransferase/glycogen phosphorylase"/>
    <property type="match status" value="1"/>
</dbReference>
<evidence type="ECO:0000313" key="1">
    <source>
        <dbReference type="EMBL" id="MQL74904.1"/>
    </source>
</evidence>
<dbReference type="AlphaFoldDB" id="A0A843TZZ3"/>
<name>A0A843TZZ3_COLES</name>
<gene>
    <name evidence="1" type="ORF">Taro_007287</name>
</gene>
<proteinExistence type="predicted"/>
<comment type="caution">
    <text evidence="1">The sequence shown here is derived from an EMBL/GenBank/DDBJ whole genome shotgun (WGS) entry which is preliminary data.</text>
</comment>
<dbReference type="EMBL" id="NMUH01000227">
    <property type="protein sequence ID" value="MQL74904.1"/>
    <property type="molecule type" value="Genomic_DNA"/>
</dbReference>
<dbReference type="Proteomes" id="UP000652761">
    <property type="component" value="Unassembled WGS sequence"/>
</dbReference>
<organism evidence="1 2">
    <name type="scientific">Colocasia esculenta</name>
    <name type="common">Wild taro</name>
    <name type="synonym">Arum esculentum</name>
    <dbReference type="NCBI Taxonomy" id="4460"/>
    <lineage>
        <taxon>Eukaryota</taxon>
        <taxon>Viridiplantae</taxon>
        <taxon>Streptophyta</taxon>
        <taxon>Embryophyta</taxon>
        <taxon>Tracheophyta</taxon>
        <taxon>Spermatophyta</taxon>
        <taxon>Magnoliopsida</taxon>
        <taxon>Liliopsida</taxon>
        <taxon>Araceae</taxon>
        <taxon>Aroideae</taxon>
        <taxon>Colocasieae</taxon>
        <taxon>Colocasia</taxon>
    </lineage>
</organism>
<dbReference type="Gene3D" id="3.40.50.2000">
    <property type="entry name" value="Glycogen Phosphorylase B"/>
    <property type="match status" value="1"/>
</dbReference>
<evidence type="ECO:0000313" key="2">
    <source>
        <dbReference type="Proteomes" id="UP000652761"/>
    </source>
</evidence>
<keyword evidence="2" id="KW-1185">Reference proteome</keyword>
<protein>
    <submittedName>
        <fullName evidence="1">Uncharacterized protein</fullName>
    </submittedName>
</protein>
<reference evidence="1" key="1">
    <citation type="submission" date="2017-07" db="EMBL/GenBank/DDBJ databases">
        <title>Taro Niue Genome Assembly and Annotation.</title>
        <authorList>
            <person name="Atibalentja N."/>
            <person name="Keating K."/>
            <person name="Fields C.J."/>
        </authorList>
    </citation>
    <scope>NUCLEOTIDE SEQUENCE</scope>
    <source>
        <strain evidence="1">Niue_2</strain>
        <tissue evidence="1">Leaf</tissue>
    </source>
</reference>
<sequence length="170" mass="18840">MTGDYGKNDIQLGHLHACDYSLYTAIRACLEGYGLSTICDFLLCISDVAVPSTSVHEWWSTVTLYTDQTGGEAMARKSASHIVVFPWLAFGHMPPFLELFRALAMRGHLISCLSTCRNIQRLPKIPPHQSSLITLLELTLPPTEGTSEDAESTMDLEVQKVPTSRWLLTA</sequence>
<accession>A0A843TZZ3</accession>
<dbReference type="OrthoDB" id="784816at2759"/>